<evidence type="ECO:0000256" key="1">
    <source>
        <dbReference type="SAM" id="SignalP"/>
    </source>
</evidence>
<dbReference type="RefSeq" id="WP_309152842.1">
    <property type="nucleotide sequence ID" value="NZ_CP133568.1"/>
</dbReference>
<evidence type="ECO:0000313" key="4">
    <source>
        <dbReference type="Proteomes" id="UP001229313"/>
    </source>
</evidence>
<feature type="domain" description="Beta-lactamase-related" evidence="2">
    <location>
        <begin position="48"/>
        <end position="370"/>
    </location>
</feature>
<dbReference type="GO" id="GO:0016787">
    <property type="term" value="F:hydrolase activity"/>
    <property type="evidence" value="ECO:0007669"/>
    <property type="project" value="UniProtKB-KW"/>
</dbReference>
<reference evidence="3 4" key="1">
    <citation type="submission" date="2023-08" db="EMBL/GenBank/DDBJ databases">
        <title>The whole genome sequence of Lysobacter yananisis.</title>
        <authorList>
            <person name="Sun H."/>
        </authorList>
    </citation>
    <scope>NUCLEOTIDE SEQUENCE [LARGE SCALE GENOMIC DNA]</scope>
    <source>
        <strain evidence="3 4">SNNU513</strain>
    </source>
</reference>
<dbReference type="PANTHER" id="PTHR46825">
    <property type="entry name" value="D-ALANYL-D-ALANINE-CARBOXYPEPTIDASE/ENDOPEPTIDASE AMPH"/>
    <property type="match status" value="1"/>
</dbReference>
<protein>
    <submittedName>
        <fullName evidence="3">Serine hydrolase</fullName>
    </submittedName>
</protein>
<dbReference type="SUPFAM" id="SSF56601">
    <property type="entry name" value="beta-lactamase/transpeptidase-like"/>
    <property type="match status" value="1"/>
</dbReference>
<dbReference type="InterPro" id="IPR050491">
    <property type="entry name" value="AmpC-like"/>
</dbReference>
<keyword evidence="4" id="KW-1185">Reference proteome</keyword>
<sequence>MHAPRPLAATLALALALASFATVAAPASPIAAATPAAPAALEAGTDAIFARWNRGDSPGCGVAVFRDGAIAFQKGYGQANLELSAPIGADTVFDIGSTSKQFTAAALLLLERDGKLSLDDDVRKYVPELPDYGQTITLRQLLQHTSGLRDYLDVQLLAGVAYDDYSSDRQTLDLLAKQKALNFAPGSEFVYSNTGYFLAAEIVKRVAGKPLAQFAHERIFAPLGMRDTLFRDDHTLPVRGRASAYTRAGGAAGEAPDGIARFRIDMPNWDQVGDGAVLTTLADLQRWDENFYRPVVGDADFLARLQQPGRLADGTRLDYALGLFVDSHRGLKTVSHDGAWGGYRAQLLRFPERHLSVATLCNLDSTDPESLALRVADLWLGLPPEPAARRAPRPTVNTAPAAMQRWAGVYRNPATGSLRRIEWDEGALSLHAFGDTYPMRPVGKDEFEVDDAPVAALSFRDPGRGRPRVAVQLADGKRTEFPELQVAQPDAAALAAYAGDYRCDELGRDYRFSAIDGALHRADACSGPARLQPLERDRFLLGSLNFRFQRDAAGAIDGVSMDVGRVRDLRCQRR</sequence>
<organism evidence="3 4">
    <name type="scientific">Lysobacter yananisis</name>
    <dbReference type="NCBI Taxonomy" id="1003114"/>
    <lineage>
        <taxon>Bacteria</taxon>
        <taxon>Pseudomonadati</taxon>
        <taxon>Pseudomonadota</taxon>
        <taxon>Gammaproteobacteria</taxon>
        <taxon>Lysobacterales</taxon>
        <taxon>Lysobacteraceae</taxon>
        <taxon>Lysobacter</taxon>
    </lineage>
</organism>
<feature type="signal peptide" evidence="1">
    <location>
        <begin position="1"/>
        <end position="24"/>
    </location>
</feature>
<dbReference type="PANTHER" id="PTHR46825:SF9">
    <property type="entry name" value="BETA-LACTAMASE-RELATED DOMAIN-CONTAINING PROTEIN"/>
    <property type="match status" value="1"/>
</dbReference>
<feature type="chain" id="PRO_5046684212" evidence="1">
    <location>
        <begin position="25"/>
        <end position="574"/>
    </location>
</feature>
<keyword evidence="3" id="KW-0378">Hydrolase</keyword>
<dbReference type="InterPro" id="IPR012338">
    <property type="entry name" value="Beta-lactam/transpept-like"/>
</dbReference>
<dbReference type="InterPro" id="IPR001466">
    <property type="entry name" value="Beta-lactam-related"/>
</dbReference>
<dbReference type="Pfam" id="PF00144">
    <property type="entry name" value="Beta-lactamase"/>
    <property type="match status" value="1"/>
</dbReference>
<evidence type="ECO:0000313" key="3">
    <source>
        <dbReference type="EMBL" id="WMT04492.1"/>
    </source>
</evidence>
<name>A0ABY9PBP5_9GAMM</name>
<dbReference type="EMBL" id="CP133568">
    <property type="protein sequence ID" value="WMT04492.1"/>
    <property type="molecule type" value="Genomic_DNA"/>
</dbReference>
<keyword evidence="1" id="KW-0732">Signal</keyword>
<dbReference type="Proteomes" id="UP001229313">
    <property type="component" value="Chromosome"/>
</dbReference>
<gene>
    <name evidence="3" type="ORF">RDV84_06580</name>
</gene>
<evidence type="ECO:0000259" key="2">
    <source>
        <dbReference type="Pfam" id="PF00144"/>
    </source>
</evidence>
<dbReference type="Gene3D" id="3.40.710.10">
    <property type="entry name" value="DD-peptidase/beta-lactamase superfamily"/>
    <property type="match status" value="1"/>
</dbReference>
<proteinExistence type="predicted"/>
<accession>A0ABY9PBP5</accession>